<dbReference type="PROSITE" id="PS51770">
    <property type="entry name" value="HOTDOG_ACOT"/>
    <property type="match status" value="2"/>
</dbReference>
<dbReference type="PANTHER" id="PTHR11049:SF24">
    <property type="entry name" value="CYTOSOLIC ACYL COENZYME A THIOESTER HYDROLASE"/>
    <property type="match status" value="1"/>
</dbReference>
<sequence length="266" mass="28308">MSIVSVSGVPGGPDAPWPDVPPPMAVVDMVWPDQSNHHGTLFGGAALSMLDRVAFILGSRTLRGAVVTAAVSQLDFAAPALAGQLVECRAQVIRRGRRSVTVDATLVAESLLTGERTVCLSGEFVMVRQMDRDAQGPAQTSSLAGEQVPLPQLAREDESTVAEIVFPGHANHRGVLHGGPAMAWMAKAGFVAATRRVRRTVVMAASDELNFKQPAHVGDVVEVSARVIAQGKRSLQVRVHMWAECPATGVRRHCSEAKLVYVAVEP</sequence>
<dbReference type="Gene3D" id="3.10.129.10">
    <property type="entry name" value="Hotdog Thioesterase"/>
    <property type="match status" value="2"/>
</dbReference>
<dbReference type="InterPro" id="IPR006683">
    <property type="entry name" value="Thioestr_dom"/>
</dbReference>
<dbReference type="RefSeq" id="WP_382259874.1">
    <property type="nucleotide sequence ID" value="NZ_JBHTBX010000016.1"/>
</dbReference>
<keyword evidence="2 3" id="KW-0378">Hydrolase</keyword>
<evidence type="ECO:0000256" key="3">
    <source>
        <dbReference type="PROSITE-ProRule" id="PRU01106"/>
    </source>
</evidence>
<dbReference type="InterPro" id="IPR029069">
    <property type="entry name" value="HotDog_dom_sf"/>
</dbReference>
<protein>
    <submittedName>
        <fullName evidence="5">Acyl-CoA thioesterase</fullName>
        <ecNumber evidence="5">3.1.2.20</ecNumber>
    </submittedName>
</protein>
<comment type="caution">
    <text evidence="5">The sequence shown here is derived from an EMBL/GenBank/DDBJ whole genome shotgun (WGS) entry which is preliminary data.</text>
</comment>
<dbReference type="EC" id="3.1.2.20" evidence="5"/>
<evidence type="ECO:0000256" key="2">
    <source>
        <dbReference type="ARBA" id="ARBA00022801"/>
    </source>
</evidence>
<keyword evidence="6" id="KW-1185">Reference proteome</keyword>
<reference evidence="6" key="1">
    <citation type="journal article" date="2019" name="Int. J. Syst. Evol. Microbiol.">
        <title>The Global Catalogue of Microorganisms (GCM) 10K type strain sequencing project: providing services to taxonomists for standard genome sequencing and annotation.</title>
        <authorList>
            <consortium name="The Broad Institute Genomics Platform"/>
            <consortium name="The Broad Institute Genome Sequencing Center for Infectious Disease"/>
            <person name="Wu L."/>
            <person name="Ma J."/>
        </authorList>
    </citation>
    <scope>NUCLEOTIDE SEQUENCE [LARGE SCALE GENOMIC DNA]</scope>
    <source>
        <strain evidence="6">CCUG 54518</strain>
    </source>
</reference>
<dbReference type="SUPFAM" id="SSF54637">
    <property type="entry name" value="Thioesterase/thiol ester dehydrase-isomerase"/>
    <property type="match status" value="2"/>
</dbReference>
<feature type="domain" description="HotDog ACOT-type" evidence="4">
    <location>
        <begin position="20"/>
        <end position="132"/>
    </location>
</feature>
<gene>
    <name evidence="5" type="ORF">ACFQNJ_17535</name>
</gene>
<dbReference type="Proteomes" id="UP001596495">
    <property type="component" value="Unassembled WGS sequence"/>
</dbReference>
<dbReference type="InterPro" id="IPR033120">
    <property type="entry name" value="HOTDOG_ACOT"/>
</dbReference>
<dbReference type="CDD" id="cd03442">
    <property type="entry name" value="BFIT_BACH"/>
    <property type="match status" value="2"/>
</dbReference>
<evidence type="ECO:0000259" key="4">
    <source>
        <dbReference type="PROSITE" id="PS51770"/>
    </source>
</evidence>
<feature type="domain" description="HotDog ACOT-type" evidence="4">
    <location>
        <begin position="155"/>
        <end position="266"/>
    </location>
</feature>
<dbReference type="EMBL" id="JBHTBX010000016">
    <property type="protein sequence ID" value="MFC7436315.1"/>
    <property type="molecule type" value="Genomic_DNA"/>
</dbReference>
<proteinExistence type="inferred from homology"/>
<dbReference type="GO" id="GO:0047617">
    <property type="term" value="F:fatty acyl-CoA hydrolase activity"/>
    <property type="evidence" value="ECO:0007669"/>
    <property type="project" value="UniProtKB-EC"/>
</dbReference>
<dbReference type="Pfam" id="PF03061">
    <property type="entry name" value="4HBT"/>
    <property type="match status" value="2"/>
</dbReference>
<evidence type="ECO:0000313" key="6">
    <source>
        <dbReference type="Proteomes" id="UP001596495"/>
    </source>
</evidence>
<accession>A0ABW2RE18</accession>
<dbReference type="PANTHER" id="PTHR11049">
    <property type="entry name" value="ACYL COENZYME A THIOESTER HYDROLASE"/>
    <property type="match status" value="1"/>
</dbReference>
<evidence type="ECO:0000256" key="1">
    <source>
        <dbReference type="ARBA" id="ARBA00010458"/>
    </source>
</evidence>
<name>A0ABW2RE18_9BURK</name>
<evidence type="ECO:0000313" key="5">
    <source>
        <dbReference type="EMBL" id="MFC7436315.1"/>
    </source>
</evidence>
<comment type="similarity">
    <text evidence="1">Belongs to the acyl coenzyme A hydrolase family.</text>
</comment>
<organism evidence="5 6">
    <name type="scientific">Hydrogenophaga bisanensis</name>
    <dbReference type="NCBI Taxonomy" id="439611"/>
    <lineage>
        <taxon>Bacteria</taxon>
        <taxon>Pseudomonadati</taxon>
        <taxon>Pseudomonadota</taxon>
        <taxon>Betaproteobacteria</taxon>
        <taxon>Burkholderiales</taxon>
        <taxon>Comamonadaceae</taxon>
        <taxon>Hydrogenophaga</taxon>
    </lineage>
</organism>
<dbReference type="InterPro" id="IPR040170">
    <property type="entry name" value="Cytosol_ACT"/>
</dbReference>